<proteinExistence type="predicted"/>
<evidence type="ECO:0000313" key="2">
    <source>
        <dbReference type="Proteomes" id="UP000054632"/>
    </source>
</evidence>
<sequence>MDSSTELLSSIRRRIVDISFIMRHYLPFTNLNCMQRLLTWLITFFSGSFKEHQVQFKVLAMQYGLNNFQCQESVVYNAERSALFDAFFIDFREEQLLQVSMSDTKFLN</sequence>
<name>A0A0V1E0G1_TRIPS</name>
<comment type="caution">
    <text evidence="1">The sequence shown here is derived from an EMBL/GenBank/DDBJ whole genome shotgun (WGS) entry which is preliminary data.</text>
</comment>
<dbReference type="AlphaFoldDB" id="A0A0V1E0G1"/>
<accession>A0A0V1E0G1</accession>
<protein>
    <submittedName>
        <fullName evidence="1">Uncharacterized protein</fullName>
    </submittedName>
</protein>
<feature type="non-terminal residue" evidence="1">
    <location>
        <position position="108"/>
    </location>
</feature>
<organism evidence="1 2">
    <name type="scientific">Trichinella pseudospiralis</name>
    <name type="common">Parasitic roundworm</name>
    <dbReference type="NCBI Taxonomy" id="6337"/>
    <lineage>
        <taxon>Eukaryota</taxon>
        <taxon>Metazoa</taxon>
        <taxon>Ecdysozoa</taxon>
        <taxon>Nematoda</taxon>
        <taxon>Enoplea</taxon>
        <taxon>Dorylaimia</taxon>
        <taxon>Trichinellida</taxon>
        <taxon>Trichinellidae</taxon>
        <taxon>Trichinella</taxon>
    </lineage>
</organism>
<reference evidence="1 2" key="1">
    <citation type="submission" date="2015-01" db="EMBL/GenBank/DDBJ databases">
        <title>Evolution of Trichinella species and genotypes.</title>
        <authorList>
            <person name="Korhonen P.K."/>
            <person name="Edoardo P."/>
            <person name="Giuseppe L.R."/>
            <person name="Gasser R.B."/>
        </authorList>
    </citation>
    <scope>NUCLEOTIDE SEQUENCE [LARGE SCALE GENOMIC DNA]</scope>
    <source>
        <strain evidence="1">ISS13</strain>
    </source>
</reference>
<gene>
    <name evidence="1" type="ORF">T4A_7469</name>
</gene>
<dbReference type="Proteomes" id="UP000054632">
    <property type="component" value="Unassembled WGS sequence"/>
</dbReference>
<evidence type="ECO:0000313" key="1">
    <source>
        <dbReference type="EMBL" id="KRY66579.1"/>
    </source>
</evidence>
<dbReference type="EMBL" id="JYDR01000164">
    <property type="protein sequence ID" value="KRY66579.1"/>
    <property type="molecule type" value="Genomic_DNA"/>
</dbReference>